<dbReference type="AlphaFoldDB" id="A0A915HMB2"/>
<evidence type="ECO:0000313" key="2">
    <source>
        <dbReference type="WBParaSite" id="nRc.2.0.1.t03103-RA"/>
    </source>
</evidence>
<sequence length="70" mass="7879">MLTGKLCRISAKFSKNQNFKALSCSIESPPTNPRFLGVNRREKILTSSRKAKNQSSNGIYEPLVDHLLLM</sequence>
<reference evidence="2" key="1">
    <citation type="submission" date="2022-11" db="UniProtKB">
        <authorList>
            <consortium name="WormBaseParasite"/>
        </authorList>
    </citation>
    <scope>IDENTIFICATION</scope>
</reference>
<keyword evidence="1" id="KW-1185">Reference proteome</keyword>
<organism evidence="1 2">
    <name type="scientific">Romanomermis culicivorax</name>
    <name type="common">Nematode worm</name>
    <dbReference type="NCBI Taxonomy" id="13658"/>
    <lineage>
        <taxon>Eukaryota</taxon>
        <taxon>Metazoa</taxon>
        <taxon>Ecdysozoa</taxon>
        <taxon>Nematoda</taxon>
        <taxon>Enoplea</taxon>
        <taxon>Dorylaimia</taxon>
        <taxon>Mermithida</taxon>
        <taxon>Mermithoidea</taxon>
        <taxon>Mermithidae</taxon>
        <taxon>Romanomermis</taxon>
    </lineage>
</organism>
<protein>
    <submittedName>
        <fullName evidence="2">Uncharacterized protein</fullName>
    </submittedName>
</protein>
<dbReference type="Proteomes" id="UP000887565">
    <property type="component" value="Unplaced"/>
</dbReference>
<name>A0A915HMB2_ROMCU</name>
<evidence type="ECO:0000313" key="1">
    <source>
        <dbReference type="Proteomes" id="UP000887565"/>
    </source>
</evidence>
<accession>A0A915HMB2</accession>
<proteinExistence type="predicted"/>
<dbReference type="WBParaSite" id="nRc.2.0.1.t03103-RA">
    <property type="protein sequence ID" value="nRc.2.0.1.t03103-RA"/>
    <property type="gene ID" value="nRc.2.0.1.g03103"/>
</dbReference>